<gene>
    <name evidence="12" type="ORF">B5M42_21965</name>
</gene>
<dbReference type="InterPro" id="IPR002637">
    <property type="entry name" value="RdgB/HAM1"/>
</dbReference>
<dbReference type="GO" id="GO:0000166">
    <property type="term" value="F:nucleotide binding"/>
    <property type="evidence" value="ECO:0007669"/>
    <property type="project" value="UniProtKB-KW"/>
</dbReference>
<dbReference type="Pfam" id="PF01725">
    <property type="entry name" value="Ham1p_like"/>
    <property type="match status" value="1"/>
</dbReference>
<evidence type="ECO:0000256" key="9">
    <source>
        <dbReference type="ARBA" id="ARBA00052017"/>
    </source>
</evidence>
<dbReference type="GO" id="GO:0009117">
    <property type="term" value="P:nucleotide metabolic process"/>
    <property type="evidence" value="ECO:0007669"/>
    <property type="project" value="UniProtKB-KW"/>
</dbReference>
<dbReference type="PANTHER" id="PTHR11067">
    <property type="entry name" value="INOSINE TRIPHOSPHATE PYROPHOSPHATASE/HAM1 PROTEIN"/>
    <property type="match status" value="1"/>
</dbReference>
<dbReference type="InterPro" id="IPR029001">
    <property type="entry name" value="ITPase-like_fam"/>
</dbReference>
<dbReference type="NCBIfam" id="TIGR00042">
    <property type="entry name" value="RdgB/HAM1 family non-canonical purine NTP pyrophosphatase"/>
    <property type="match status" value="1"/>
</dbReference>
<evidence type="ECO:0000256" key="7">
    <source>
        <dbReference type="ARBA" id="ARBA00023080"/>
    </source>
</evidence>
<evidence type="ECO:0000313" key="12">
    <source>
        <dbReference type="EMBL" id="TFE83859.1"/>
    </source>
</evidence>
<comment type="subunit">
    <text evidence="2 10">Homodimer.</text>
</comment>
<dbReference type="EC" id="3.6.1.66" evidence="10"/>
<evidence type="ECO:0000256" key="10">
    <source>
        <dbReference type="HAMAP-Rule" id="MF_01405"/>
    </source>
</evidence>
<evidence type="ECO:0000256" key="5">
    <source>
        <dbReference type="ARBA" id="ARBA00022801"/>
    </source>
</evidence>
<feature type="active site" description="Proton acceptor" evidence="10">
    <location>
        <position position="74"/>
    </location>
</feature>
<evidence type="ECO:0000256" key="8">
    <source>
        <dbReference type="ARBA" id="ARBA00051875"/>
    </source>
</evidence>
<evidence type="ECO:0000313" key="13">
    <source>
        <dbReference type="Proteomes" id="UP000298246"/>
    </source>
</evidence>
<organism evidence="12 13">
    <name type="scientific">Paenibacillus athensensis</name>
    <dbReference type="NCBI Taxonomy" id="1967502"/>
    <lineage>
        <taxon>Bacteria</taxon>
        <taxon>Bacillati</taxon>
        <taxon>Bacillota</taxon>
        <taxon>Bacilli</taxon>
        <taxon>Bacillales</taxon>
        <taxon>Paenibacillaceae</taxon>
        <taxon>Paenibacillus</taxon>
    </lineage>
</organism>
<feature type="binding site" evidence="10">
    <location>
        <begin position="198"/>
        <end position="199"/>
    </location>
    <ligand>
        <name>substrate</name>
    </ligand>
</feature>
<dbReference type="Gene3D" id="3.90.950.10">
    <property type="match status" value="1"/>
</dbReference>
<dbReference type="RefSeq" id="WP_134756797.1">
    <property type="nucleotide sequence ID" value="NZ_MYFO02000002.1"/>
</dbReference>
<name>A0A4Y8PV09_9BACL</name>
<dbReference type="NCBIfam" id="NF011397">
    <property type="entry name" value="PRK14822.1"/>
    <property type="match status" value="1"/>
</dbReference>
<comment type="caution">
    <text evidence="10">Lacks conserved residue(s) required for the propagation of feature annotation.</text>
</comment>
<dbReference type="EMBL" id="MYFO01000042">
    <property type="protein sequence ID" value="TFE83859.1"/>
    <property type="molecule type" value="Genomic_DNA"/>
</dbReference>
<dbReference type="FunFam" id="3.90.950.10:FF:000001">
    <property type="entry name" value="dITP/XTP pyrophosphatase"/>
    <property type="match status" value="1"/>
</dbReference>
<evidence type="ECO:0000256" key="6">
    <source>
        <dbReference type="ARBA" id="ARBA00022842"/>
    </source>
</evidence>
<feature type="binding site" evidence="10">
    <location>
        <begin position="12"/>
        <end position="17"/>
    </location>
    <ligand>
        <name>substrate</name>
    </ligand>
</feature>
<dbReference type="CDD" id="cd00515">
    <property type="entry name" value="HAM1"/>
    <property type="match status" value="1"/>
</dbReference>
<dbReference type="OrthoDB" id="9807456at2"/>
<evidence type="ECO:0000256" key="11">
    <source>
        <dbReference type="RuleBase" id="RU003781"/>
    </source>
</evidence>
<comment type="cofactor">
    <cofactor evidence="10">
        <name>Mg(2+)</name>
        <dbReference type="ChEBI" id="CHEBI:18420"/>
    </cofactor>
    <text evidence="10">Binds 1 Mg(2+) ion per subunit.</text>
</comment>
<comment type="catalytic activity">
    <reaction evidence="9 10">
        <text>XTP + H2O = XMP + diphosphate + H(+)</text>
        <dbReference type="Rhea" id="RHEA:28610"/>
        <dbReference type="ChEBI" id="CHEBI:15377"/>
        <dbReference type="ChEBI" id="CHEBI:15378"/>
        <dbReference type="ChEBI" id="CHEBI:33019"/>
        <dbReference type="ChEBI" id="CHEBI:57464"/>
        <dbReference type="ChEBI" id="CHEBI:61314"/>
        <dbReference type="EC" id="3.6.1.66"/>
    </reaction>
</comment>
<keyword evidence="3 10" id="KW-0479">Metal-binding</keyword>
<evidence type="ECO:0000256" key="1">
    <source>
        <dbReference type="ARBA" id="ARBA00008023"/>
    </source>
</evidence>
<comment type="caution">
    <text evidence="12">The sequence shown here is derived from an EMBL/GenBank/DDBJ whole genome shotgun (WGS) entry which is preliminary data.</text>
</comment>
<dbReference type="PANTHER" id="PTHR11067:SF9">
    <property type="entry name" value="INOSINE TRIPHOSPHATE PYROPHOSPHATASE"/>
    <property type="match status" value="1"/>
</dbReference>
<dbReference type="GO" id="GO:0046872">
    <property type="term" value="F:metal ion binding"/>
    <property type="evidence" value="ECO:0007669"/>
    <property type="project" value="UniProtKB-KW"/>
</dbReference>
<dbReference type="HAMAP" id="MF_01405">
    <property type="entry name" value="Non_canon_purine_NTPase"/>
    <property type="match status" value="1"/>
</dbReference>
<keyword evidence="5 10" id="KW-0378">Hydrolase</keyword>
<dbReference type="InterPro" id="IPR020922">
    <property type="entry name" value="dITP/XTP_pyrophosphatase"/>
</dbReference>
<feature type="binding site" evidence="10">
    <location>
        <begin position="170"/>
        <end position="173"/>
    </location>
    <ligand>
        <name>substrate</name>
    </ligand>
</feature>
<accession>A0A4Y8PV09</accession>
<feature type="binding site" evidence="10">
    <location>
        <position position="193"/>
    </location>
    <ligand>
        <name>substrate</name>
    </ligand>
</feature>
<feature type="binding site" evidence="10">
    <location>
        <position position="74"/>
    </location>
    <ligand>
        <name>Mg(2+)</name>
        <dbReference type="ChEBI" id="CHEBI:18420"/>
    </ligand>
</feature>
<proteinExistence type="inferred from homology"/>
<evidence type="ECO:0000256" key="2">
    <source>
        <dbReference type="ARBA" id="ARBA00011738"/>
    </source>
</evidence>
<evidence type="ECO:0000256" key="4">
    <source>
        <dbReference type="ARBA" id="ARBA00022741"/>
    </source>
</evidence>
<evidence type="ECO:0000256" key="3">
    <source>
        <dbReference type="ARBA" id="ARBA00022723"/>
    </source>
</evidence>
<dbReference type="GO" id="GO:0036220">
    <property type="term" value="F:ITP diphosphatase activity"/>
    <property type="evidence" value="ECO:0007669"/>
    <property type="project" value="UniProtKB-UniRule"/>
</dbReference>
<comment type="catalytic activity">
    <reaction evidence="10">
        <text>ITP + H2O = IMP + diphosphate + H(+)</text>
        <dbReference type="Rhea" id="RHEA:29399"/>
        <dbReference type="ChEBI" id="CHEBI:15377"/>
        <dbReference type="ChEBI" id="CHEBI:15378"/>
        <dbReference type="ChEBI" id="CHEBI:33019"/>
        <dbReference type="ChEBI" id="CHEBI:58053"/>
        <dbReference type="ChEBI" id="CHEBI:61402"/>
        <dbReference type="EC" id="3.6.1.66"/>
    </reaction>
</comment>
<sequence>MSRPNNMIVIATRNAGKVREFAQLFAPLELKVRSLDDYAELPPIVEDGATFADNARIKAQVIARHLHVPVLADDSGLCVDRLGGAPGVYSARYAGEGASDADNNAKLLRELAQAGGGSESPAAAGEPRLLSPAAFVCALALVDPVANAVIEAEASCEGFIIDEPRGAGGFGYDPLFYVPALARTMAELAPAEKNAISHRAKALRLFLDKLEQSV</sequence>
<reference evidence="12 13" key="1">
    <citation type="submission" date="2017-03" db="EMBL/GenBank/DDBJ databases">
        <title>Isolation of Levoglucosan Utilizing Bacteria.</title>
        <authorList>
            <person name="Arya A.S."/>
        </authorList>
    </citation>
    <scope>NUCLEOTIDE SEQUENCE [LARGE SCALE GENOMIC DNA]</scope>
    <source>
        <strain evidence="12 13">MEC069</strain>
    </source>
</reference>
<keyword evidence="7 10" id="KW-0546">Nucleotide metabolism</keyword>
<dbReference type="GO" id="GO:0035870">
    <property type="term" value="F:dITP diphosphatase activity"/>
    <property type="evidence" value="ECO:0007669"/>
    <property type="project" value="UniProtKB-UniRule"/>
</dbReference>
<dbReference type="SUPFAM" id="SSF52972">
    <property type="entry name" value="ITPase-like"/>
    <property type="match status" value="1"/>
</dbReference>
<comment type="similarity">
    <text evidence="1 10 11">Belongs to the HAM1 NTPase family.</text>
</comment>
<dbReference type="Proteomes" id="UP000298246">
    <property type="component" value="Unassembled WGS sequence"/>
</dbReference>
<keyword evidence="13" id="KW-1185">Reference proteome</keyword>
<comment type="catalytic activity">
    <reaction evidence="8 10">
        <text>dITP + H2O = dIMP + diphosphate + H(+)</text>
        <dbReference type="Rhea" id="RHEA:28342"/>
        <dbReference type="ChEBI" id="CHEBI:15377"/>
        <dbReference type="ChEBI" id="CHEBI:15378"/>
        <dbReference type="ChEBI" id="CHEBI:33019"/>
        <dbReference type="ChEBI" id="CHEBI:61194"/>
        <dbReference type="ChEBI" id="CHEBI:61382"/>
        <dbReference type="EC" id="3.6.1.66"/>
    </reaction>
</comment>
<dbReference type="GO" id="GO:0009146">
    <property type="term" value="P:purine nucleoside triphosphate catabolic process"/>
    <property type="evidence" value="ECO:0007669"/>
    <property type="project" value="UniProtKB-UniRule"/>
</dbReference>
<dbReference type="GO" id="GO:0017111">
    <property type="term" value="F:ribonucleoside triphosphate phosphatase activity"/>
    <property type="evidence" value="ECO:0007669"/>
    <property type="project" value="InterPro"/>
</dbReference>
<dbReference type="AlphaFoldDB" id="A0A4Y8PV09"/>
<feature type="binding site" evidence="10">
    <location>
        <position position="75"/>
    </location>
    <ligand>
        <name>substrate</name>
    </ligand>
</feature>
<comment type="function">
    <text evidence="10">Pyrophosphatase that catalyzes the hydrolysis of nucleoside triphosphates to their monophosphate derivatives, with a high preference for the non-canonical purine nucleotides XTP (xanthosine triphosphate), dITP (deoxyinosine triphosphate) and ITP. Seems to function as a house-cleaning enzyme that removes non-canonical purine nucleotides from the nucleotide pool, thus preventing their incorporation into DNA/RNA and avoiding chromosomal lesions.</text>
</comment>
<protein>
    <recommendedName>
        <fullName evidence="10">dITP/XTP pyrophosphatase</fullName>
        <ecNumber evidence="10">3.6.1.66</ecNumber>
    </recommendedName>
    <alternativeName>
        <fullName evidence="10">Non-canonical purine NTP pyrophosphatase</fullName>
    </alternativeName>
    <alternativeName>
        <fullName evidence="10">Non-standard purine NTP pyrophosphatase</fullName>
    </alternativeName>
    <alternativeName>
        <fullName evidence="10">Nucleoside-triphosphate diphosphatase</fullName>
    </alternativeName>
    <alternativeName>
        <fullName evidence="10">Nucleoside-triphosphate pyrophosphatase</fullName>
        <shortName evidence="10">NTPase</shortName>
    </alternativeName>
</protein>
<keyword evidence="4 10" id="KW-0547">Nucleotide-binding</keyword>
<dbReference type="GO" id="GO:0036222">
    <property type="term" value="F:XTP diphosphatase activity"/>
    <property type="evidence" value="ECO:0007669"/>
    <property type="project" value="UniProtKB-UniRule"/>
</dbReference>
<keyword evidence="6 10" id="KW-0460">Magnesium</keyword>
<dbReference type="GO" id="GO:0005829">
    <property type="term" value="C:cytosol"/>
    <property type="evidence" value="ECO:0007669"/>
    <property type="project" value="TreeGrafter"/>
</dbReference>